<feature type="transmembrane region" description="Helical" evidence="8">
    <location>
        <begin position="316"/>
        <end position="336"/>
    </location>
</feature>
<feature type="transmembrane region" description="Helical" evidence="8">
    <location>
        <begin position="106"/>
        <end position="125"/>
    </location>
</feature>
<gene>
    <name evidence="9" type="ORF">JOC77_002479</name>
</gene>
<keyword evidence="5 8" id="KW-0812">Transmembrane</keyword>
<dbReference type="Gene3D" id="1.10.3470.10">
    <property type="entry name" value="ABC transporter involved in vitamin B12 uptake, BtuC"/>
    <property type="match status" value="1"/>
</dbReference>
<evidence type="ECO:0000313" key="9">
    <source>
        <dbReference type="EMBL" id="MBM7693040.1"/>
    </source>
</evidence>
<dbReference type="PANTHER" id="PTHR30472:SF58">
    <property type="entry name" value="IRON(3+)-HYDROXAMATE IMPORT SYSTEM PERMEASE PROTEIN FHUB"/>
    <property type="match status" value="1"/>
</dbReference>
<accession>A0ABS2QJB1</accession>
<dbReference type="EMBL" id="JAFBFI010000010">
    <property type="protein sequence ID" value="MBM7693040.1"/>
    <property type="molecule type" value="Genomic_DNA"/>
</dbReference>
<evidence type="ECO:0000256" key="3">
    <source>
        <dbReference type="ARBA" id="ARBA00022448"/>
    </source>
</evidence>
<evidence type="ECO:0000313" key="10">
    <source>
        <dbReference type="Proteomes" id="UP000823486"/>
    </source>
</evidence>
<feature type="transmembrane region" description="Helical" evidence="8">
    <location>
        <begin position="131"/>
        <end position="151"/>
    </location>
</feature>
<dbReference type="CDD" id="cd06550">
    <property type="entry name" value="TM_ABC_iron-siderophores_like"/>
    <property type="match status" value="1"/>
</dbReference>
<feature type="transmembrane region" description="Helical" evidence="8">
    <location>
        <begin position="245"/>
        <end position="275"/>
    </location>
</feature>
<dbReference type="Proteomes" id="UP000823486">
    <property type="component" value="Unassembled WGS sequence"/>
</dbReference>
<reference evidence="9 10" key="1">
    <citation type="submission" date="2021-01" db="EMBL/GenBank/DDBJ databases">
        <title>Genomic Encyclopedia of Type Strains, Phase IV (KMG-IV): sequencing the most valuable type-strain genomes for metagenomic binning, comparative biology and taxonomic classification.</title>
        <authorList>
            <person name="Goeker M."/>
        </authorList>
    </citation>
    <scope>NUCLEOTIDE SEQUENCE [LARGE SCALE GENOMIC DNA]</scope>
    <source>
        <strain evidence="9 10">DSM 105482</strain>
    </source>
</reference>
<name>A0ABS2QJB1_9BACI</name>
<organism evidence="9 10">
    <name type="scientific">Peribacillus deserti</name>
    <dbReference type="NCBI Taxonomy" id="673318"/>
    <lineage>
        <taxon>Bacteria</taxon>
        <taxon>Bacillati</taxon>
        <taxon>Bacillota</taxon>
        <taxon>Bacilli</taxon>
        <taxon>Bacillales</taxon>
        <taxon>Bacillaceae</taxon>
        <taxon>Peribacillus</taxon>
    </lineage>
</organism>
<keyword evidence="6 8" id="KW-1133">Transmembrane helix</keyword>
<evidence type="ECO:0000256" key="4">
    <source>
        <dbReference type="ARBA" id="ARBA00022475"/>
    </source>
</evidence>
<dbReference type="PANTHER" id="PTHR30472">
    <property type="entry name" value="FERRIC ENTEROBACTIN TRANSPORT SYSTEM PERMEASE PROTEIN"/>
    <property type="match status" value="1"/>
</dbReference>
<evidence type="ECO:0000256" key="5">
    <source>
        <dbReference type="ARBA" id="ARBA00022692"/>
    </source>
</evidence>
<evidence type="ECO:0000256" key="1">
    <source>
        <dbReference type="ARBA" id="ARBA00004651"/>
    </source>
</evidence>
<comment type="subcellular location">
    <subcellularLocation>
        <location evidence="1">Cell membrane</location>
        <topology evidence="1">Multi-pass membrane protein</topology>
    </subcellularLocation>
</comment>
<comment type="caution">
    <text evidence="9">The sequence shown here is derived from an EMBL/GenBank/DDBJ whole genome shotgun (WGS) entry which is preliminary data.</text>
</comment>
<evidence type="ECO:0000256" key="2">
    <source>
        <dbReference type="ARBA" id="ARBA00007935"/>
    </source>
</evidence>
<keyword evidence="4" id="KW-1003">Cell membrane</keyword>
<protein>
    <submittedName>
        <fullName evidence="9">Iron complex transport system permease protein</fullName>
    </submittedName>
</protein>
<feature type="transmembrane region" description="Helical" evidence="8">
    <location>
        <begin position="74"/>
        <end position="94"/>
    </location>
</feature>
<evidence type="ECO:0000256" key="6">
    <source>
        <dbReference type="ARBA" id="ARBA00022989"/>
    </source>
</evidence>
<feature type="transmembrane region" description="Helical" evidence="8">
    <location>
        <begin position="287"/>
        <end position="304"/>
    </location>
</feature>
<evidence type="ECO:0000256" key="8">
    <source>
        <dbReference type="SAM" id="Phobius"/>
    </source>
</evidence>
<dbReference type="InterPro" id="IPR000522">
    <property type="entry name" value="ABC_transptr_permease_BtuC"/>
</dbReference>
<feature type="transmembrane region" description="Helical" evidence="8">
    <location>
        <begin position="203"/>
        <end position="224"/>
    </location>
</feature>
<feature type="transmembrane region" description="Helical" evidence="8">
    <location>
        <begin position="21"/>
        <end position="41"/>
    </location>
</feature>
<feature type="transmembrane region" description="Helical" evidence="8">
    <location>
        <begin position="163"/>
        <end position="183"/>
    </location>
</feature>
<keyword evidence="10" id="KW-1185">Reference proteome</keyword>
<dbReference type="InterPro" id="IPR037294">
    <property type="entry name" value="ABC_BtuC-like"/>
</dbReference>
<keyword evidence="7 8" id="KW-0472">Membrane</keyword>
<keyword evidence="3" id="KW-0813">Transport</keyword>
<sequence length="344" mass="35653">MVRNSKNTSLPAGRSGRTGKVMIIGSAAVLFALAVSVMYGTTNIDAATVWRAVFDFNPQNTQHQVIREIRLPRALTAALIGAFLALSGAIMQALTQNPLAEPSLLGISYGAALALVTALTLFPGISSSGSVLVSMAGAGLTVLLVFSLAAVSKGGMAPVKLALAGVAIGMFLSSLTSVIAIHFDVAKDLSFWYAGSLAGSSWNGVKMLLFAGVFGMLIAVLLARSLTLLNLGTEVTKGLGINVRFVNFLGVLAVLLLTGSSVAISGTVAFAGLVIPHISRMLTGPDYRYILPVSAVLGSLLLILGDIGARMINPPYETPIGVVTAAVGVPFFLYLVRSGRSRFT</sequence>
<proteinExistence type="inferred from homology"/>
<comment type="similarity">
    <text evidence="2">Belongs to the binding-protein-dependent transport system permease family. FecCD subfamily.</text>
</comment>
<dbReference type="RefSeq" id="WP_338047220.1">
    <property type="nucleotide sequence ID" value="NZ_JAFBFI010000010.1"/>
</dbReference>
<dbReference type="SUPFAM" id="SSF81345">
    <property type="entry name" value="ABC transporter involved in vitamin B12 uptake, BtuC"/>
    <property type="match status" value="1"/>
</dbReference>
<dbReference type="Pfam" id="PF01032">
    <property type="entry name" value="FecCD"/>
    <property type="match status" value="1"/>
</dbReference>
<evidence type="ECO:0000256" key="7">
    <source>
        <dbReference type="ARBA" id="ARBA00023136"/>
    </source>
</evidence>